<proteinExistence type="predicted"/>
<organism evidence="1 2">
    <name type="scientific">Tagetes erecta</name>
    <name type="common">African marigold</name>
    <dbReference type="NCBI Taxonomy" id="13708"/>
    <lineage>
        <taxon>Eukaryota</taxon>
        <taxon>Viridiplantae</taxon>
        <taxon>Streptophyta</taxon>
        <taxon>Embryophyta</taxon>
        <taxon>Tracheophyta</taxon>
        <taxon>Spermatophyta</taxon>
        <taxon>Magnoliopsida</taxon>
        <taxon>eudicotyledons</taxon>
        <taxon>Gunneridae</taxon>
        <taxon>Pentapetalae</taxon>
        <taxon>asterids</taxon>
        <taxon>campanulids</taxon>
        <taxon>Asterales</taxon>
        <taxon>Asteraceae</taxon>
        <taxon>Asteroideae</taxon>
        <taxon>Heliantheae alliance</taxon>
        <taxon>Tageteae</taxon>
        <taxon>Tagetes</taxon>
    </lineage>
</organism>
<accession>A0AAD8K7H0</accession>
<dbReference type="AlphaFoldDB" id="A0AAD8K7H0"/>
<dbReference type="Proteomes" id="UP001229421">
    <property type="component" value="Unassembled WGS sequence"/>
</dbReference>
<dbReference type="EMBL" id="JAUHHV010000008">
    <property type="protein sequence ID" value="KAK1415632.1"/>
    <property type="molecule type" value="Genomic_DNA"/>
</dbReference>
<reference evidence="1" key="1">
    <citation type="journal article" date="2023" name="bioRxiv">
        <title>Improved chromosome-level genome assembly for marigold (Tagetes erecta).</title>
        <authorList>
            <person name="Jiang F."/>
            <person name="Yuan L."/>
            <person name="Wang S."/>
            <person name="Wang H."/>
            <person name="Xu D."/>
            <person name="Wang A."/>
            <person name="Fan W."/>
        </authorList>
    </citation>
    <scope>NUCLEOTIDE SEQUENCE</scope>
    <source>
        <strain evidence="1">WSJ</strain>
        <tissue evidence="1">Leaf</tissue>
    </source>
</reference>
<sequence length="151" mass="17529">MTWVFFTRKFEQDQLQTGGLGSALSSSLPVLIQQSIFLYTSRRKLFKTEPHTGLVWCKTRIHVSPYQMVLGYRCSSTVSSRITDNYLNLLIHEGDEMSSVTISIICELKGHLFLTEIKGFMQTYDKESKKDIYKRNKEELVRINTYKRACS</sequence>
<evidence type="ECO:0000313" key="2">
    <source>
        <dbReference type="Proteomes" id="UP001229421"/>
    </source>
</evidence>
<comment type="caution">
    <text evidence="1">The sequence shown here is derived from an EMBL/GenBank/DDBJ whole genome shotgun (WGS) entry which is preliminary data.</text>
</comment>
<name>A0AAD8K7H0_TARER</name>
<gene>
    <name evidence="1" type="ORF">QVD17_31416</name>
</gene>
<protein>
    <submittedName>
        <fullName evidence="1">Uncharacterized protein</fullName>
    </submittedName>
</protein>
<evidence type="ECO:0000313" key="1">
    <source>
        <dbReference type="EMBL" id="KAK1415632.1"/>
    </source>
</evidence>
<keyword evidence="2" id="KW-1185">Reference proteome</keyword>